<evidence type="ECO:0000313" key="9">
    <source>
        <dbReference type="Proteomes" id="UP000290365"/>
    </source>
</evidence>
<evidence type="ECO:0000259" key="7">
    <source>
        <dbReference type="Pfam" id="PF00828"/>
    </source>
</evidence>
<evidence type="ECO:0000256" key="3">
    <source>
        <dbReference type="ARBA" id="ARBA00023274"/>
    </source>
</evidence>
<evidence type="ECO:0000313" key="8">
    <source>
        <dbReference type="EMBL" id="QBD80105.1"/>
    </source>
</evidence>
<reference evidence="8 9" key="1">
    <citation type="submission" date="2019-01" db="EMBL/GenBank/DDBJ databases">
        <title>Ktedonosporobacter rubrisoli SCAWS-G2.</title>
        <authorList>
            <person name="Huang Y."/>
            <person name="Yan B."/>
        </authorList>
    </citation>
    <scope>NUCLEOTIDE SEQUENCE [LARGE SCALE GENOMIC DNA]</scope>
    <source>
        <strain evidence="8 9">SCAWS-G2</strain>
    </source>
</reference>
<dbReference type="GO" id="GO:0006412">
    <property type="term" value="P:translation"/>
    <property type="evidence" value="ECO:0007669"/>
    <property type="project" value="UniProtKB-UniRule"/>
</dbReference>
<comment type="subunit">
    <text evidence="4">Part of the 50S ribosomal subunit.</text>
</comment>
<accession>A0A4P6JX66</accession>
<evidence type="ECO:0000256" key="5">
    <source>
        <dbReference type="RuleBase" id="RU003888"/>
    </source>
</evidence>
<comment type="function">
    <text evidence="4">Binds to the 23S rRNA.</text>
</comment>
<dbReference type="HAMAP" id="MF_01341">
    <property type="entry name" value="Ribosomal_uL15"/>
    <property type="match status" value="1"/>
</dbReference>
<feature type="region of interest" description="Disordered" evidence="6">
    <location>
        <begin position="1"/>
        <end position="50"/>
    </location>
</feature>
<name>A0A4P6JX66_KTERU</name>
<dbReference type="Gene3D" id="3.100.10.10">
    <property type="match status" value="1"/>
</dbReference>
<dbReference type="PANTHER" id="PTHR12934:SF11">
    <property type="entry name" value="LARGE RIBOSOMAL SUBUNIT PROTEIN UL15M"/>
    <property type="match status" value="1"/>
</dbReference>
<evidence type="ECO:0000256" key="2">
    <source>
        <dbReference type="ARBA" id="ARBA00022980"/>
    </source>
</evidence>
<dbReference type="Proteomes" id="UP000290365">
    <property type="component" value="Chromosome"/>
</dbReference>
<dbReference type="InterPro" id="IPR021131">
    <property type="entry name" value="Ribosomal_uL15/eL18"/>
</dbReference>
<dbReference type="OrthoDB" id="9810293at2"/>
<evidence type="ECO:0000256" key="6">
    <source>
        <dbReference type="SAM" id="MobiDB-lite"/>
    </source>
</evidence>
<dbReference type="InterPro" id="IPR005749">
    <property type="entry name" value="Ribosomal_uL15_bac-type"/>
</dbReference>
<evidence type="ECO:0000256" key="1">
    <source>
        <dbReference type="ARBA" id="ARBA00007320"/>
    </source>
</evidence>
<keyword evidence="2 4" id="KW-0689">Ribosomal protein</keyword>
<dbReference type="Pfam" id="PF00828">
    <property type="entry name" value="Ribosomal_L27A"/>
    <property type="match status" value="1"/>
</dbReference>
<dbReference type="KEGG" id="kbs:EPA93_30650"/>
<dbReference type="PANTHER" id="PTHR12934">
    <property type="entry name" value="50S RIBOSOMAL PROTEIN L15"/>
    <property type="match status" value="1"/>
</dbReference>
<dbReference type="SUPFAM" id="SSF52080">
    <property type="entry name" value="Ribosomal proteins L15p and L18e"/>
    <property type="match status" value="1"/>
</dbReference>
<protein>
    <recommendedName>
        <fullName evidence="4">Large ribosomal subunit protein uL15</fullName>
    </recommendedName>
</protein>
<dbReference type="EMBL" id="CP035758">
    <property type="protein sequence ID" value="QBD80105.1"/>
    <property type="molecule type" value="Genomic_DNA"/>
</dbReference>
<dbReference type="GO" id="GO:0019843">
    <property type="term" value="F:rRNA binding"/>
    <property type="evidence" value="ECO:0007669"/>
    <property type="project" value="UniProtKB-UniRule"/>
</dbReference>
<feature type="domain" description="Large ribosomal subunit protein uL15/eL18" evidence="7">
    <location>
        <begin position="83"/>
        <end position="154"/>
    </location>
</feature>
<gene>
    <name evidence="4" type="primary">rplO</name>
    <name evidence="8" type="ORF">EPA93_30650</name>
</gene>
<dbReference type="InterPro" id="IPR001196">
    <property type="entry name" value="Ribosomal_uL15_CS"/>
</dbReference>
<dbReference type="AlphaFoldDB" id="A0A4P6JX66"/>
<dbReference type="InterPro" id="IPR030878">
    <property type="entry name" value="Ribosomal_uL15"/>
</dbReference>
<dbReference type="PROSITE" id="PS00475">
    <property type="entry name" value="RIBOSOMAL_L15"/>
    <property type="match status" value="1"/>
</dbReference>
<keyword evidence="4" id="KW-0699">rRNA-binding</keyword>
<proteinExistence type="inferred from homology"/>
<keyword evidence="3 4" id="KW-0687">Ribonucleoprotein</keyword>
<dbReference type="InterPro" id="IPR036227">
    <property type="entry name" value="Ribosomal_uL15/eL18_sf"/>
</dbReference>
<dbReference type="GO" id="GO:0003735">
    <property type="term" value="F:structural constituent of ribosome"/>
    <property type="evidence" value="ECO:0007669"/>
    <property type="project" value="InterPro"/>
</dbReference>
<keyword evidence="9" id="KW-1185">Reference proteome</keyword>
<comment type="similarity">
    <text evidence="1 4 5">Belongs to the universal ribosomal protein uL15 family.</text>
</comment>
<dbReference type="NCBIfam" id="TIGR01071">
    <property type="entry name" value="rplO_bact"/>
    <property type="match status" value="1"/>
</dbReference>
<dbReference type="GO" id="GO:0022625">
    <property type="term" value="C:cytosolic large ribosomal subunit"/>
    <property type="evidence" value="ECO:0007669"/>
    <property type="project" value="TreeGrafter"/>
</dbReference>
<keyword evidence="4" id="KW-0694">RNA-binding</keyword>
<evidence type="ECO:0000256" key="4">
    <source>
        <dbReference type="HAMAP-Rule" id="MF_01341"/>
    </source>
</evidence>
<organism evidence="8 9">
    <name type="scientific">Ktedonosporobacter rubrisoli</name>
    <dbReference type="NCBI Taxonomy" id="2509675"/>
    <lineage>
        <taxon>Bacteria</taxon>
        <taxon>Bacillati</taxon>
        <taxon>Chloroflexota</taxon>
        <taxon>Ktedonobacteria</taxon>
        <taxon>Ktedonobacterales</taxon>
        <taxon>Ktedonosporobacteraceae</taxon>
        <taxon>Ktedonosporobacter</taxon>
    </lineage>
</organism>
<sequence length="176" mass="18961">MKLSDLRPAPGSHKAERRVGRGHGSGRGKTAGRGTKGQKARTGGSIHRAFNGGQTRLSKRLPFQRGMGAARNSFSALQDVYTVINVVDLVDLFEAGAQVRPENLVEQKVLTPAEARGLIKILGDGEIDRPLTVHAHKFSASARAKIEAAGGSVEIIPTKVYEKTKRRKDDTAKAQQ</sequence>
<dbReference type="RefSeq" id="WP_129891171.1">
    <property type="nucleotide sequence ID" value="NZ_CP035758.1"/>
</dbReference>